<dbReference type="GO" id="GO:0003697">
    <property type="term" value="F:single-stranded DNA binding"/>
    <property type="evidence" value="ECO:0007669"/>
    <property type="project" value="TreeGrafter"/>
</dbReference>
<dbReference type="PROSITE" id="PS50330">
    <property type="entry name" value="UIM"/>
    <property type="match status" value="1"/>
</dbReference>
<evidence type="ECO:0000256" key="2">
    <source>
        <dbReference type="PIRSR" id="PIRSR610347-2"/>
    </source>
</evidence>
<dbReference type="GO" id="GO:0003690">
    <property type="term" value="F:double-stranded DNA binding"/>
    <property type="evidence" value="ECO:0007669"/>
    <property type="project" value="TreeGrafter"/>
</dbReference>
<feature type="compositionally biased region" description="Basic and acidic residues" evidence="4">
    <location>
        <begin position="502"/>
        <end position="516"/>
    </location>
</feature>
<feature type="binding site" evidence="2">
    <location>
        <position position="246"/>
    </location>
    <ligand>
        <name>substrate</name>
    </ligand>
</feature>
<feature type="compositionally biased region" description="Basic and acidic residues" evidence="4">
    <location>
        <begin position="576"/>
        <end position="585"/>
    </location>
</feature>
<evidence type="ECO:0000256" key="1">
    <source>
        <dbReference type="PIRSR" id="PIRSR610347-1"/>
    </source>
</evidence>
<name>A0A2G5I4L8_CERBT</name>
<feature type="site" description="Interaction with DNA" evidence="3">
    <location>
        <position position="536"/>
    </location>
</feature>
<feature type="compositionally biased region" description="Acidic residues" evidence="4">
    <location>
        <begin position="586"/>
        <end position="596"/>
    </location>
</feature>
<keyword evidence="8" id="KW-1185">Reference proteome</keyword>
<evidence type="ECO:0000256" key="3">
    <source>
        <dbReference type="PIRSR" id="PIRSR610347-3"/>
    </source>
</evidence>
<sequence length="638" mass="70539">MADTDSEDEQLKAAIALSLSEQQQTAAPAAPTPAPPSAGLAGLDRKAMEAARLARVAGKRPRSISPPPLRDSRKAPKITEKSIDMPSGARLNMLSSAIQQDQQARKPAAARAAMNHMKAPLPTKADLGSSFTSSNGAGSLQYPRGIVKKTWAFGHERNNNDIKIEEVLEPLSVRTAVLSAFQWDVQWVLSKLKTPLNGGTTKCIFVMQAKEQEDRDRWREDASDMRHFLRLCFPNMNGLINCMHSKLMLLFHAHKLRIAIPTANLLNFDWGETGLMENSVFMIDLPRLPNDFKAKATEFTNFQKELMFFLEKQGLDQDVCDGVLNFDFSATEHMAFVHTVGGVHYRDQAARTGLLGLSRAVRELGLVTTSDLEIDFAASSIGALNDKQLQDFHSAARGVDLLAQAREIRSQAGAAFFKKKTKSQTSDSTTNVRDKIRIYFPTKETVRSSTAGAAGTICLQRTYFERPTFPRVCFRDYKSTRAGLLSHNKILCARGPSVLDTKPNDEGSSKENDRSTGDASQPKGQAWVYVGSSNMSQSAWGQLPAERTENKITCRNWECGVILPIPQPSSNFNARKEAAKLRDSNGDSETESEDEEGSKPDQAALVSLEAFNSVLDLPFRVPGDLYGDREPWYFTEQQ</sequence>
<dbReference type="AlphaFoldDB" id="A0A2G5I4L8"/>
<organism evidence="5 7">
    <name type="scientific">Cercospora beticola</name>
    <name type="common">Sugarbeet leaf spot fungus</name>
    <dbReference type="NCBI Taxonomy" id="122368"/>
    <lineage>
        <taxon>Eukaryota</taxon>
        <taxon>Fungi</taxon>
        <taxon>Dikarya</taxon>
        <taxon>Ascomycota</taxon>
        <taxon>Pezizomycotina</taxon>
        <taxon>Dothideomycetes</taxon>
        <taxon>Dothideomycetidae</taxon>
        <taxon>Mycosphaerellales</taxon>
        <taxon>Mycosphaerellaceae</taxon>
        <taxon>Cercospora</taxon>
    </lineage>
</organism>
<evidence type="ECO:0000313" key="6">
    <source>
        <dbReference type="EMBL" id="WPB00019.1"/>
    </source>
</evidence>
<dbReference type="CDD" id="cd09122">
    <property type="entry name" value="PLDc_Tdp1_1"/>
    <property type="match status" value="1"/>
</dbReference>
<dbReference type="GO" id="GO:0005634">
    <property type="term" value="C:nucleus"/>
    <property type="evidence" value="ECO:0007669"/>
    <property type="project" value="InterPro"/>
</dbReference>
<evidence type="ECO:0000313" key="8">
    <source>
        <dbReference type="Proteomes" id="UP001302367"/>
    </source>
</evidence>
<feature type="compositionally biased region" description="Basic and acidic residues" evidence="4">
    <location>
        <begin position="70"/>
        <end position="80"/>
    </location>
</feature>
<protein>
    <recommendedName>
        <fullName evidence="9">Tyrosyl-DNA phosphodiesterase 1</fullName>
    </recommendedName>
</protein>
<dbReference type="Pfam" id="PF06087">
    <property type="entry name" value="Tyr-DNA_phospho"/>
    <property type="match status" value="1"/>
</dbReference>
<dbReference type="EMBL" id="CP134186">
    <property type="protein sequence ID" value="WPB00019.1"/>
    <property type="molecule type" value="Genomic_DNA"/>
</dbReference>
<feature type="active site" description="Proton donor/acceptor" evidence="1">
    <location>
        <position position="487"/>
    </location>
</feature>
<proteinExistence type="predicted"/>
<evidence type="ECO:0008006" key="9">
    <source>
        <dbReference type="Google" id="ProtNLM"/>
    </source>
</evidence>
<dbReference type="InterPro" id="IPR003903">
    <property type="entry name" value="UIM_dom"/>
</dbReference>
<dbReference type="EMBL" id="LKMD01000101">
    <property type="protein sequence ID" value="PIA99747.1"/>
    <property type="molecule type" value="Genomic_DNA"/>
</dbReference>
<feature type="active site" description="Nucleophile" evidence="1">
    <location>
        <position position="244"/>
    </location>
</feature>
<dbReference type="Gene3D" id="3.30.870.10">
    <property type="entry name" value="Endonuclease Chain A"/>
    <property type="match status" value="2"/>
</dbReference>
<dbReference type="PANTHER" id="PTHR12415">
    <property type="entry name" value="TYROSYL-DNA PHOSPHODIESTERASE 1"/>
    <property type="match status" value="1"/>
</dbReference>
<dbReference type="Proteomes" id="UP001302367">
    <property type="component" value="Chromosome 3"/>
</dbReference>
<dbReference type="GO" id="GO:0017005">
    <property type="term" value="F:3'-tyrosyl-DNA phosphodiesterase activity"/>
    <property type="evidence" value="ECO:0007669"/>
    <property type="project" value="TreeGrafter"/>
</dbReference>
<dbReference type="Proteomes" id="UP000230605">
    <property type="component" value="Chromosome 3"/>
</dbReference>
<accession>A0A2G5I4L8</accession>
<feature type="region of interest" description="Disordered" evidence="4">
    <location>
        <begin position="496"/>
        <end position="523"/>
    </location>
</feature>
<dbReference type="GO" id="GO:0006281">
    <property type="term" value="P:DNA repair"/>
    <property type="evidence" value="ECO:0007669"/>
    <property type="project" value="InterPro"/>
</dbReference>
<dbReference type="PANTHER" id="PTHR12415:SF4">
    <property type="entry name" value="TYROSYL-DNA PHOSPHODIESTERASE DOMAIN-CONTAINING PROTEIN"/>
    <property type="match status" value="1"/>
</dbReference>
<dbReference type="SUPFAM" id="SSF56024">
    <property type="entry name" value="Phospholipase D/nuclease"/>
    <property type="match status" value="2"/>
</dbReference>
<reference evidence="6 8" key="2">
    <citation type="submission" date="2023-09" db="EMBL/GenBank/DDBJ databases">
        <title>Complete-Gapless Cercospora beticola genome.</title>
        <authorList>
            <person name="Wyatt N.A."/>
            <person name="Spanner R.E."/>
            <person name="Bolton M.D."/>
        </authorList>
    </citation>
    <scope>NUCLEOTIDE SEQUENCE [LARGE SCALE GENOMIC DNA]</scope>
    <source>
        <strain evidence="6">Cb09-40</strain>
    </source>
</reference>
<reference evidence="5 7" key="1">
    <citation type="submission" date="2015-10" db="EMBL/GenBank/DDBJ databases">
        <title>The cercosporin biosynthetic gene cluster was horizontally transferred to several fungal lineages and shown to be expanded in Cercospora beticola based on microsynteny with recipient genomes.</title>
        <authorList>
            <person name="De Jonge R."/>
            <person name="Ebert M.K."/>
            <person name="Suttle J.C."/>
            <person name="Jurick Ii W.M."/>
            <person name="Secor G.A."/>
            <person name="Thomma B.P."/>
            <person name="Van De Peer Y."/>
            <person name="Bolton M.D."/>
        </authorList>
    </citation>
    <scope>NUCLEOTIDE SEQUENCE [LARGE SCALE GENOMIC DNA]</scope>
    <source>
        <strain evidence="5 7">09-40</strain>
    </source>
</reference>
<dbReference type="InterPro" id="IPR010347">
    <property type="entry name" value="Tdp1"/>
</dbReference>
<gene>
    <name evidence="5" type="ORF">CB0940_02866</name>
    <name evidence="6" type="ORF">RHO25_004638</name>
</gene>
<dbReference type="OrthoDB" id="47785at2759"/>
<evidence type="ECO:0000256" key="4">
    <source>
        <dbReference type="SAM" id="MobiDB-lite"/>
    </source>
</evidence>
<evidence type="ECO:0000313" key="7">
    <source>
        <dbReference type="Proteomes" id="UP000230605"/>
    </source>
</evidence>
<feature type="binding site" evidence="2">
    <location>
        <position position="489"/>
    </location>
    <ligand>
        <name>substrate</name>
    </ligand>
</feature>
<feature type="region of interest" description="Disordered" evidence="4">
    <location>
        <begin position="19"/>
        <end position="80"/>
    </location>
</feature>
<evidence type="ECO:0000313" key="5">
    <source>
        <dbReference type="EMBL" id="PIA99747.1"/>
    </source>
</evidence>
<feature type="region of interest" description="Disordered" evidence="4">
    <location>
        <begin position="576"/>
        <end position="604"/>
    </location>
</feature>